<dbReference type="Pfam" id="PF11250">
    <property type="entry name" value="FAF"/>
    <property type="match status" value="1"/>
</dbReference>
<accession>A0AAV6LX54</accession>
<proteinExistence type="inferred from homology"/>
<feature type="domain" description="FAF" evidence="3">
    <location>
        <begin position="130"/>
        <end position="183"/>
    </location>
</feature>
<feature type="non-terminal residue" evidence="4">
    <location>
        <position position="1"/>
    </location>
</feature>
<gene>
    <name evidence="4" type="primary">FAF1</name>
    <name evidence="4" type="ORF">SDJN03_28203</name>
</gene>
<comment type="caution">
    <text evidence="4">The sequence shown here is derived from an EMBL/GenBank/DDBJ whole genome shotgun (WGS) entry which is preliminary data.</text>
</comment>
<evidence type="ECO:0000256" key="1">
    <source>
        <dbReference type="ARBA" id="ARBA00008690"/>
    </source>
</evidence>
<keyword evidence="5" id="KW-1185">Reference proteome</keyword>
<feature type="compositionally biased region" description="Low complexity" evidence="2">
    <location>
        <begin position="209"/>
        <end position="226"/>
    </location>
</feature>
<dbReference type="AlphaFoldDB" id="A0AAV6LX54"/>
<protein>
    <submittedName>
        <fullName evidence="4">Protein FANTASTIC FOUR 1</fullName>
    </submittedName>
</protein>
<evidence type="ECO:0000259" key="3">
    <source>
        <dbReference type="Pfam" id="PF11250"/>
    </source>
</evidence>
<feature type="region of interest" description="Disordered" evidence="2">
    <location>
        <begin position="182"/>
        <end position="241"/>
    </location>
</feature>
<sequence>MITSVGRGLQSRVESHVLSMHLLPQKPSYPSRSSPDEAEENARHGGWSFLEALSNGNQEDKVYVHPLVKHSSTKLSKKSLEMCTESLGSESGSDMGEKDVTLLRLEAENSRPKVGYSTWVHEKAIRKDIRYPPPLTSISGSTGIRMKSYREDGRLVLRAEVSSGSGSSYFHAERSHGRLKLHLVKHSEKRGEEDGEAEEMGMEEFGRPRSCSSSSSSSSCSKQGSRQSKEVLHWEPLWVST</sequence>
<feature type="region of interest" description="Disordered" evidence="2">
    <location>
        <begin position="22"/>
        <end position="45"/>
    </location>
</feature>
<reference evidence="4 5" key="1">
    <citation type="journal article" date="2021" name="Hortic Res">
        <title>The domestication of Cucurbita argyrosperma as revealed by the genome of its wild relative.</title>
        <authorList>
            <person name="Barrera-Redondo J."/>
            <person name="Sanchez-de la Vega G."/>
            <person name="Aguirre-Liguori J.A."/>
            <person name="Castellanos-Morales G."/>
            <person name="Gutierrez-Guerrero Y.T."/>
            <person name="Aguirre-Dugua X."/>
            <person name="Aguirre-Planter E."/>
            <person name="Tenaillon M.I."/>
            <person name="Lira-Saade R."/>
            <person name="Eguiarte L.E."/>
        </authorList>
    </citation>
    <scope>NUCLEOTIDE SEQUENCE [LARGE SCALE GENOMIC DNA]</scope>
    <source>
        <strain evidence="4">JBR-2021</strain>
    </source>
</reference>
<organism evidence="4 5">
    <name type="scientific">Cucurbita argyrosperma subsp. sororia</name>
    <dbReference type="NCBI Taxonomy" id="37648"/>
    <lineage>
        <taxon>Eukaryota</taxon>
        <taxon>Viridiplantae</taxon>
        <taxon>Streptophyta</taxon>
        <taxon>Embryophyta</taxon>
        <taxon>Tracheophyta</taxon>
        <taxon>Spermatophyta</taxon>
        <taxon>Magnoliopsida</taxon>
        <taxon>eudicotyledons</taxon>
        <taxon>Gunneridae</taxon>
        <taxon>Pentapetalae</taxon>
        <taxon>rosids</taxon>
        <taxon>fabids</taxon>
        <taxon>Cucurbitales</taxon>
        <taxon>Cucurbitaceae</taxon>
        <taxon>Cucurbiteae</taxon>
        <taxon>Cucurbita</taxon>
    </lineage>
</organism>
<dbReference type="InterPro" id="IPR021410">
    <property type="entry name" value="FAF"/>
</dbReference>
<evidence type="ECO:0000313" key="5">
    <source>
        <dbReference type="Proteomes" id="UP000685013"/>
    </source>
</evidence>
<dbReference type="Proteomes" id="UP000685013">
    <property type="component" value="Chromosome 19"/>
</dbReference>
<dbReference type="InterPro" id="IPR046431">
    <property type="entry name" value="FAF_dom"/>
</dbReference>
<name>A0AAV6LX54_9ROSI</name>
<dbReference type="PANTHER" id="PTHR33155:SF8">
    <property type="entry name" value="PROTEIN FANTASTIC FOUR 1"/>
    <property type="match status" value="1"/>
</dbReference>
<dbReference type="PANTHER" id="PTHR33155">
    <property type="entry name" value="FANTASTIC FOUR-LIKE PROTEIN (DUF3049)"/>
    <property type="match status" value="1"/>
</dbReference>
<comment type="similarity">
    <text evidence="1">Belongs to the fantastic four family.</text>
</comment>
<evidence type="ECO:0000256" key="2">
    <source>
        <dbReference type="SAM" id="MobiDB-lite"/>
    </source>
</evidence>
<feature type="compositionally biased region" description="Acidic residues" evidence="2">
    <location>
        <begin position="193"/>
        <end position="202"/>
    </location>
</feature>
<dbReference type="EMBL" id="JAGKQH010000019">
    <property type="protein sequence ID" value="KAG6571475.1"/>
    <property type="molecule type" value="Genomic_DNA"/>
</dbReference>
<evidence type="ECO:0000313" key="4">
    <source>
        <dbReference type="EMBL" id="KAG6571475.1"/>
    </source>
</evidence>